<dbReference type="Pfam" id="PF13847">
    <property type="entry name" value="Methyltransf_31"/>
    <property type="match status" value="1"/>
</dbReference>
<dbReference type="GO" id="GO:0008168">
    <property type="term" value="F:methyltransferase activity"/>
    <property type="evidence" value="ECO:0007669"/>
    <property type="project" value="UniProtKB-KW"/>
</dbReference>
<proteinExistence type="predicted"/>
<dbReference type="Gene3D" id="3.40.50.150">
    <property type="entry name" value="Vaccinia Virus protein VP39"/>
    <property type="match status" value="1"/>
</dbReference>
<dbReference type="InterPro" id="IPR029063">
    <property type="entry name" value="SAM-dependent_MTases_sf"/>
</dbReference>
<dbReference type="GO" id="GO:0032259">
    <property type="term" value="P:methylation"/>
    <property type="evidence" value="ECO:0007669"/>
    <property type="project" value="UniProtKB-KW"/>
</dbReference>
<keyword evidence="2" id="KW-0489">Methyltransferase</keyword>
<dbReference type="InterPro" id="IPR025714">
    <property type="entry name" value="Methyltranfer_dom"/>
</dbReference>
<dbReference type="SUPFAM" id="SSF53335">
    <property type="entry name" value="S-adenosyl-L-methionine-dependent methyltransferases"/>
    <property type="match status" value="1"/>
</dbReference>
<reference evidence="2 3" key="1">
    <citation type="submission" date="2019-10" db="EMBL/GenBank/DDBJ databases">
        <title>Extracellular Electron Transfer in a Candidatus Methanoperedens spp. Enrichment Culture.</title>
        <authorList>
            <person name="Berger S."/>
            <person name="Rangel Shaw D."/>
            <person name="Berben T."/>
            <person name="In 'T Zandt M."/>
            <person name="Frank J."/>
            <person name="Reimann J."/>
            <person name="Jetten M.S.M."/>
            <person name="Welte C.U."/>
        </authorList>
    </citation>
    <scope>NUCLEOTIDE SEQUENCE [LARGE SCALE GENOMIC DNA]</scope>
    <source>
        <strain evidence="2">SB12</strain>
    </source>
</reference>
<gene>
    <name evidence="2" type="ORF">F9K24_20090</name>
</gene>
<dbReference type="AlphaFoldDB" id="A0A833LXA7"/>
<organism evidence="2 3">
    <name type="scientific">Leptonema illini</name>
    <dbReference type="NCBI Taxonomy" id="183"/>
    <lineage>
        <taxon>Bacteria</taxon>
        <taxon>Pseudomonadati</taxon>
        <taxon>Spirochaetota</taxon>
        <taxon>Spirochaetia</taxon>
        <taxon>Leptospirales</taxon>
        <taxon>Leptospiraceae</taxon>
        <taxon>Leptonema</taxon>
    </lineage>
</organism>
<feature type="domain" description="Methyltransferase" evidence="1">
    <location>
        <begin position="39"/>
        <end position="149"/>
    </location>
</feature>
<evidence type="ECO:0000313" key="2">
    <source>
        <dbReference type="EMBL" id="KAB2929377.1"/>
    </source>
</evidence>
<dbReference type="Proteomes" id="UP000460298">
    <property type="component" value="Unassembled WGS sequence"/>
</dbReference>
<evidence type="ECO:0000313" key="3">
    <source>
        <dbReference type="Proteomes" id="UP000460298"/>
    </source>
</evidence>
<sequence length="212" mass="24621">MRGLPYYEESDYHRYLLSPARRDLFPVDPILDAIEWRGNENVLDFGMGNGYFLSGLLRRTAPNGHVWGAESQELLIDYILRKKVKEDIERFTPFYVERTEHPLLPDWIPVMDIIFCSIVLSTFADPTLPIKSVGRAMKPAGKILIVDWERVEAPSGPALVQKMSLDRMKFCINEAGCRIMKEWKINPYLYGLVIEKDPELFEERHFQDAVEN</sequence>
<comment type="caution">
    <text evidence="2">The sequence shown here is derived from an EMBL/GenBank/DDBJ whole genome shotgun (WGS) entry which is preliminary data.</text>
</comment>
<dbReference type="EMBL" id="WBUI01000032">
    <property type="protein sequence ID" value="KAB2929377.1"/>
    <property type="molecule type" value="Genomic_DNA"/>
</dbReference>
<evidence type="ECO:0000259" key="1">
    <source>
        <dbReference type="Pfam" id="PF13847"/>
    </source>
</evidence>
<dbReference type="CDD" id="cd02440">
    <property type="entry name" value="AdoMet_MTases"/>
    <property type="match status" value="1"/>
</dbReference>
<name>A0A833LXA7_9LEPT</name>
<keyword evidence="2" id="KW-0808">Transferase</keyword>
<protein>
    <submittedName>
        <fullName evidence="2">Methyltransferase domain-containing protein</fullName>
    </submittedName>
</protein>
<accession>A0A833LXA7</accession>